<sequence length="217" mass="24836">MARYSVFIALLFCTSLQAQQISKPVAILHYVFDTFQPGKVQMKSGEMFERRMNYNTITGEMIFEEKGKYLAIKEPLKVDTVFIAGRKFIPVEKVFYELLVNGAYPFFQEFTAKLIEPGASIGYGNASATTNAVSLNSLRRNGQAYEMKLPDDYQVIPGFTFWILKDGKYHKAGSAKQLIAVFPEKKQWINDFIKTNKTDFLKRSDVLLLVQQLLENK</sequence>
<keyword evidence="3" id="KW-1185">Reference proteome</keyword>
<evidence type="ECO:0000313" key="2">
    <source>
        <dbReference type="EMBL" id="RXK62026.1"/>
    </source>
</evidence>
<evidence type="ECO:0000256" key="1">
    <source>
        <dbReference type="SAM" id="SignalP"/>
    </source>
</evidence>
<comment type="caution">
    <text evidence="2">The sequence shown here is derived from an EMBL/GenBank/DDBJ whole genome shotgun (WGS) entry which is preliminary data.</text>
</comment>
<feature type="chain" id="PRO_5020298170" evidence="1">
    <location>
        <begin position="19"/>
        <end position="217"/>
    </location>
</feature>
<name>A0A4Q1CLZ3_9BACT</name>
<evidence type="ECO:0000313" key="3">
    <source>
        <dbReference type="Proteomes" id="UP000290204"/>
    </source>
</evidence>
<dbReference type="AlphaFoldDB" id="A0A4Q1CLZ3"/>
<organism evidence="2 3">
    <name type="scientific">Lacibacter luteus</name>
    <dbReference type="NCBI Taxonomy" id="2508719"/>
    <lineage>
        <taxon>Bacteria</taxon>
        <taxon>Pseudomonadati</taxon>
        <taxon>Bacteroidota</taxon>
        <taxon>Chitinophagia</taxon>
        <taxon>Chitinophagales</taxon>
        <taxon>Chitinophagaceae</taxon>
        <taxon>Lacibacter</taxon>
    </lineage>
</organism>
<feature type="signal peptide" evidence="1">
    <location>
        <begin position="1"/>
        <end position="18"/>
    </location>
</feature>
<dbReference type="OrthoDB" id="1100665at2"/>
<dbReference type="Proteomes" id="UP000290204">
    <property type="component" value="Unassembled WGS sequence"/>
</dbReference>
<proteinExistence type="predicted"/>
<keyword evidence="1" id="KW-0732">Signal</keyword>
<accession>A0A4Q1CLZ3</accession>
<dbReference type="EMBL" id="SDHW01000001">
    <property type="protein sequence ID" value="RXK62026.1"/>
    <property type="molecule type" value="Genomic_DNA"/>
</dbReference>
<protein>
    <submittedName>
        <fullName evidence="2">Uncharacterized protein</fullName>
    </submittedName>
</protein>
<reference evidence="2 3" key="1">
    <citation type="submission" date="2019-01" db="EMBL/GenBank/DDBJ databases">
        <title>Lacibacter sp. strain TTM-7.</title>
        <authorList>
            <person name="Chen W.-M."/>
        </authorList>
    </citation>
    <scope>NUCLEOTIDE SEQUENCE [LARGE SCALE GENOMIC DNA]</scope>
    <source>
        <strain evidence="2 3">TTM-7</strain>
    </source>
</reference>
<gene>
    <name evidence="2" type="ORF">ESA94_03145</name>
</gene>